<feature type="domain" description="PPC" evidence="1">
    <location>
        <begin position="1"/>
        <end position="130"/>
    </location>
</feature>
<dbReference type="Pfam" id="PF03479">
    <property type="entry name" value="PCC"/>
    <property type="match status" value="1"/>
</dbReference>
<dbReference type="InterPro" id="IPR005175">
    <property type="entry name" value="PPC_dom"/>
</dbReference>
<dbReference type="GeneID" id="7171767"/>
<organism evidence="2 3">
    <name type="scientific">Desulfurococcus amylolyticus (strain DSM 18924 / JCM 16383 / VKM B-2413 / 1221n)</name>
    <name type="common">Desulfurococcus kamchatkensis</name>
    <dbReference type="NCBI Taxonomy" id="490899"/>
    <lineage>
        <taxon>Archaea</taxon>
        <taxon>Thermoproteota</taxon>
        <taxon>Thermoprotei</taxon>
        <taxon>Desulfurococcales</taxon>
        <taxon>Desulfurococcaceae</taxon>
        <taxon>Desulfurococcus</taxon>
    </lineage>
</organism>
<proteinExistence type="predicted"/>
<protein>
    <submittedName>
        <fullName evidence="2">DUF296 domain containing protein</fullName>
    </submittedName>
</protein>
<dbReference type="Proteomes" id="UP000006903">
    <property type="component" value="Chromosome"/>
</dbReference>
<evidence type="ECO:0000313" key="2">
    <source>
        <dbReference type="EMBL" id="ACL10991.1"/>
    </source>
</evidence>
<evidence type="ECO:0000313" key="3">
    <source>
        <dbReference type="Proteomes" id="UP000006903"/>
    </source>
</evidence>
<gene>
    <name evidence="2" type="ordered locus">DKAM_0665</name>
</gene>
<dbReference type="HOGENOM" id="CLU_1901839_0_0_2"/>
<dbReference type="eggNOG" id="arCOG04212">
    <property type="taxonomic scope" value="Archaea"/>
</dbReference>
<sequence length="130" mass="14368">MRIIPVKINEGDVVHRSIEEYIRRNSLKGGIITGIGGLMEAVIGFYSPESKTYLEKRIKSSGSVIEVASLQGNYLVKRNGEVSIHIHVVAGFENTTVAGHLIHGTAKPMLEVFLIEIGEVVEETFIHRAR</sequence>
<dbReference type="STRING" id="490899.DKAM_0665"/>
<dbReference type="CDD" id="cd11378">
    <property type="entry name" value="DUF296"/>
    <property type="match status" value="1"/>
</dbReference>
<reference evidence="2 3" key="1">
    <citation type="journal article" date="2009" name="J. Bacteriol.">
        <title>Complete genome sequence of the anaerobic, protein-degrading hyperthermophilic crenarchaeon Desulfurococcus kamchatkensis.</title>
        <authorList>
            <person name="Ravin N.V."/>
            <person name="Mardanov A.V."/>
            <person name="Beletsky A.V."/>
            <person name="Kublanov I.V."/>
            <person name="Kolganova T.V."/>
            <person name="Lebedinsky A.V."/>
            <person name="Chernyh N.A."/>
            <person name="Bonch-Osmolovskaya E.A."/>
            <person name="Skryabin K.G."/>
        </authorList>
    </citation>
    <scope>NUCLEOTIDE SEQUENCE [LARGE SCALE GENOMIC DNA]</scope>
    <source>
        <strain evidence="3">DSM 18924 / JCM 16383 / VKM B-2413 / 1221n</strain>
    </source>
</reference>
<name>B8D4G0_DESA1</name>
<dbReference type="Gene3D" id="3.30.1330.80">
    <property type="entry name" value="Hypothetical protein, similar to alpha- acetolactate decarboxylase, domain 2"/>
    <property type="match status" value="1"/>
</dbReference>
<accession>B8D4G0</accession>
<dbReference type="PROSITE" id="PS51742">
    <property type="entry name" value="PPC"/>
    <property type="match status" value="1"/>
</dbReference>
<dbReference type="RefSeq" id="WP_012608332.1">
    <property type="nucleotide sequence ID" value="NC_011766.1"/>
</dbReference>
<dbReference type="AlphaFoldDB" id="B8D4G0"/>
<dbReference type="EMBL" id="CP001140">
    <property type="protein sequence ID" value="ACL10991.1"/>
    <property type="molecule type" value="Genomic_DNA"/>
</dbReference>
<dbReference type="SUPFAM" id="SSF117856">
    <property type="entry name" value="AF0104/ALDC/Ptd012-like"/>
    <property type="match status" value="1"/>
</dbReference>
<dbReference type="KEGG" id="dka:DKAM_0665"/>
<evidence type="ECO:0000259" key="1">
    <source>
        <dbReference type="PROSITE" id="PS51742"/>
    </source>
</evidence>